<feature type="region of interest" description="Disordered" evidence="3">
    <location>
        <begin position="52"/>
        <end position="91"/>
    </location>
</feature>
<dbReference type="SMART" id="SM00066">
    <property type="entry name" value="GAL4"/>
    <property type="match status" value="1"/>
</dbReference>
<dbReference type="GO" id="GO:0006351">
    <property type="term" value="P:DNA-templated transcription"/>
    <property type="evidence" value="ECO:0007669"/>
    <property type="project" value="InterPro"/>
</dbReference>
<evidence type="ECO:0000313" key="6">
    <source>
        <dbReference type="Proteomes" id="UP000319257"/>
    </source>
</evidence>
<dbReference type="AlphaFoldDB" id="A0A507B684"/>
<dbReference type="Pfam" id="PF00172">
    <property type="entry name" value="Zn_clus"/>
    <property type="match status" value="1"/>
</dbReference>
<feature type="region of interest" description="Disordered" evidence="3">
    <location>
        <begin position="103"/>
        <end position="124"/>
    </location>
</feature>
<reference evidence="5 6" key="1">
    <citation type="submission" date="2019-06" db="EMBL/GenBank/DDBJ databases">
        <title>Draft genome sequence of the filamentous fungus Phialemoniopsis curvata isolated from diesel fuel.</title>
        <authorList>
            <person name="Varaljay V.A."/>
            <person name="Lyon W.J."/>
            <person name="Crouch A.L."/>
            <person name="Drake C.E."/>
            <person name="Hollomon J.M."/>
            <person name="Nadeau L.J."/>
            <person name="Nunn H.S."/>
            <person name="Stevenson B.S."/>
            <person name="Bojanowski C.L."/>
            <person name="Crookes-Goodson W.J."/>
        </authorList>
    </citation>
    <scope>NUCLEOTIDE SEQUENCE [LARGE SCALE GENOMIC DNA]</scope>
    <source>
        <strain evidence="5 6">D216</strain>
    </source>
</reference>
<dbReference type="InterPro" id="IPR036864">
    <property type="entry name" value="Zn2-C6_fun-type_DNA-bd_sf"/>
</dbReference>
<dbReference type="InterPro" id="IPR001138">
    <property type="entry name" value="Zn2Cys6_DnaBD"/>
</dbReference>
<dbReference type="GO" id="GO:0008270">
    <property type="term" value="F:zinc ion binding"/>
    <property type="evidence" value="ECO:0007669"/>
    <property type="project" value="InterPro"/>
</dbReference>
<evidence type="ECO:0000256" key="1">
    <source>
        <dbReference type="ARBA" id="ARBA00022723"/>
    </source>
</evidence>
<evidence type="ECO:0000256" key="2">
    <source>
        <dbReference type="ARBA" id="ARBA00023242"/>
    </source>
</evidence>
<proteinExistence type="predicted"/>
<keyword evidence="6" id="KW-1185">Reference proteome</keyword>
<evidence type="ECO:0000259" key="4">
    <source>
        <dbReference type="PROSITE" id="PS50048"/>
    </source>
</evidence>
<dbReference type="CDD" id="cd00067">
    <property type="entry name" value="GAL4"/>
    <property type="match status" value="1"/>
</dbReference>
<dbReference type="RefSeq" id="XP_030994252.1">
    <property type="nucleotide sequence ID" value="XM_031141902.1"/>
</dbReference>
<dbReference type="InParanoid" id="A0A507B684"/>
<evidence type="ECO:0000256" key="3">
    <source>
        <dbReference type="SAM" id="MobiDB-lite"/>
    </source>
</evidence>
<dbReference type="CDD" id="cd12148">
    <property type="entry name" value="fungal_TF_MHR"/>
    <property type="match status" value="1"/>
</dbReference>
<sequence>MSGVNRWSDGRAKRASAACSSCHARRVRCDASRLGMPCSNCKLDGRTCTMRDGARKKQVPESLDRLEAVETNAPPGGQKRPYSYPQPMPQPEEGMAVRITPPETTSTAANEPSPPHAKQATTAQSQPVEPVYFYGEPGVLFFYHRWLSLDNFSNLSETEAKMLEKSGCLHVPRNPALDEFMHQYFLNVHPGLPVISEADFWRAYKGDLTAPQISLFLFHAMLFAVCPFIPPKVLRGVGYDDVAQARQCFYSKAKFLYDLNAEVDPLAKAQGSVLLTYQFTFQTIHASRRWLKAARLNAKMYFSTRPNQTPALGVERRLWWSIYFRDRITSLGLRRPIQVYPTDSSFGITLPGEEDFGDEINDSAVYNAETKRHVAKIFNLHCRLATVLTTVVSASYRQASNPPVSANDSEERKKEVEEAKAQLASWKAIADACLPFISEERGVHRLVVLFSDLPYIHYHAALVALYHHECSLVDAFEGLKISHDEESIDKIGEDIEKSSQEITQLVRRCIAHGLAQHLPISVFSCVAMPYLLNSLDARLSPAIMPAAEEDDALDYYEELMSSYNNRYGVGSVLQVIDRVLSFAGISTKATPHTKRLKAQGESDIASAIAAPAPTTWPYVKNWRELFLRQPRIYLHISLALDYAFGRGDTAEEKGVAPVLEVGDEELAGSTADMFGIGAVPFDLAYDVAEVDSITPENNRDVTGTVVEVNADDCLEANPSEHPSNDLGWADDLFDGMFRIIPA</sequence>
<dbReference type="PROSITE" id="PS50048">
    <property type="entry name" value="ZN2_CY6_FUNGAL_2"/>
    <property type="match status" value="1"/>
</dbReference>
<dbReference type="InterPro" id="IPR007219">
    <property type="entry name" value="XnlR_reg_dom"/>
</dbReference>
<dbReference type="Proteomes" id="UP000319257">
    <property type="component" value="Unassembled WGS sequence"/>
</dbReference>
<evidence type="ECO:0000313" key="5">
    <source>
        <dbReference type="EMBL" id="TPX12541.1"/>
    </source>
</evidence>
<dbReference type="STRING" id="1093900.A0A507B684"/>
<gene>
    <name evidence="5" type="ORF">E0L32_000718</name>
</gene>
<feature type="compositionally biased region" description="Basic and acidic residues" evidence="3">
    <location>
        <begin position="52"/>
        <end position="68"/>
    </location>
</feature>
<dbReference type="PANTHER" id="PTHR47425:SF2">
    <property type="entry name" value="FARB-RELATED"/>
    <property type="match status" value="1"/>
</dbReference>
<keyword evidence="2" id="KW-0539">Nucleus</keyword>
<dbReference type="Gene3D" id="4.10.240.10">
    <property type="entry name" value="Zn(2)-C6 fungal-type DNA-binding domain"/>
    <property type="match status" value="1"/>
</dbReference>
<dbReference type="PROSITE" id="PS00463">
    <property type="entry name" value="ZN2_CY6_FUNGAL_1"/>
    <property type="match status" value="1"/>
</dbReference>
<keyword evidence="1" id="KW-0479">Metal-binding</keyword>
<name>A0A507B684_9PEZI</name>
<dbReference type="GO" id="GO:0003677">
    <property type="term" value="F:DNA binding"/>
    <property type="evidence" value="ECO:0007669"/>
    <property type="project" value="InterPro"/>
</dbReference>
<dbReference type="EMBL" id="SKBQ01000003">
    <property type="protein sequence ID" value="TPX12541.1"/>
    <property type="molecule type" value="Genomic_DNA"/>
</dbReference>
<dbReference type="InterPro" id="IPR052761">
    <property type="entry name" value="Fungal_Detox/Toxin_TFs"/>
</dbReference>
<feature type="domain" description="Zn(2)-C6 fungal-type" evidence="4">
    <location>
        <begin position="18"/>
        <end position="50"/>
    </location>
</feature>
<protein>
    <recommendedName>
        <fullName evidence="4">Zn(2)-C6 fungal-type domain-containing protein</fullName>
    </recommendedName>
</protein>
<dbReference type="GeneID" id="41968165"/>
<dbReference type="Pfam" id="PF04082">
    <property type="entry name" value="Fungal_trans"/>
    <property type="match status" value="1"/>
</dbReference>
<organism evidence="5 6">
    <name type="scientific">Thyridium curvatum</name>
    <dbReference type="NCBI Taxonomy" id="1093900"/>
    <lineage>
        <taxon>Eukaryota</taxon>
        <taxon>Fungi</taxon>
        <taxon>Dikarya</taxon>
        <taxon>Ascomycota</taxon>
        <taxon>Pezizomycotina</taxon>
        <taxon>Sordariomycetes</taxon>
        <taxon>Sordariomycetidae</taxon>
        <taxon>Thyridiales</taxon>
        <taxon>Thyridiaceae</taxon>
        <taxon>Thyridium</taxon>
    </lineage>
</organism>
<dbReference type="GO" id="GO:0000981">
    <property type="term" value="F:DNA-binding transcription factor activity, RNA polymerase II-specific"/>
    <property type="evidence" value="ECO:0007669"/>
    <property type="project" value="InterPro"/>
</dbReference>
<accession>A0A507B684</accession>
<dbReference type="PANTHER" id="PTHR47425">
    <property type="entry name" value="FARB-RELATED"/>
    <property type="match status" value="1"/>
</dbReference>
<dbReference type="OrthoDB" id="5041285at2759"/>
<dbReference type="SUPFAM" id="SSF57701">
    <property type="entry name" value="Zn2/Cys6 DNA-binding domain"/>
    <property type="match status" value="1"/>
</dbReference>
<comment type="caution">
    <text evidence="5">The sequence shown here is derived from an EMBL/GenBank/DDBJ whole genome shotgun (WGS) entry which is preliminary data.</text>
</comment>